<reference evidence="3 4" key="1">
    <citation type="submission" date="2017-09" db="EMBL/GenBank/DDBJ databases">
        <title>Depth-based differentiation of microbial function through sediment-hosted aquifers and enrichment of novel symbionts in the deep terrestrial subsurface.</title>
        <authorList>
            <person name="Probst A.J."/>
            <person name="Ladd B."/>
            <person name="Jarett J.K."/>
            <person name="Geller-Mcgrath D.E."/>
            <person name="Sieber C.M."/>
            <person name="Emerson J.B."/>
            <person name="Anantharaman K."/>
            <person name="Thomas B.C."/>
            <person name="Malmstrom R."/>
            <person name="Stieglmeier M."/>
            <person name="Klingl A."/>
            <person name="Woyke T."/>
            <person name="Ryan C.M."/>
            <person name="Banfield J.F."/>
        </authorList>
    </citation>
    <scope>NUCLEOTIDE SEQUENCE [LARGE SCALE GENOMIC DNA]</scope>
    <source>
        <strain evidence="3">CG10_big_fil_rev_8_21_14_0_10_42_12</strain>
    </source>
</reference>
<name>A0A2H0QWV7_9BACT</name>
<dbReference type="InterPro" id="IPR038670">
    <property type="entry name" value="HslJ-like_sf"/>
</dbReference>
<proteinExistence type="predicted"/>
<keyword evidence="1" id="KW-1133">Transmembrane helix</keyword>
<sequence>MKNINYILGIGAIIILTLIGFFVFSNGSAKYISEVDSALEDLGEQLADAQEEISTGTLTTDKATAIKEKISGRLTIINNSIAGASRNTQLNTEQRLQIAASLTKMKNMLEQYIETLSVIDQSAGRSDERLTQSFNEVVQTFEEHVEEIEREAEAEAIEGDGGEEENNEEDLGQIVPEEGFEGEADPSVMTLGMTTWNWIQTTYNNGDVVEPDTAGEFTLIFNDDGTFSATTDCNGVGGNYTTGDGQQLTFGEMVSTLMFCEGSQETEFREMLENTSSYSFTSRGELVLDLKFDSGSVIFR</sequence>
<dbReference type="Gene3D" id="2.40.128.270">
    <property type="match status" value="1"/>
</dbReference>
<keyword evidence="1" id="KW-0812">Transmembrane</keyword>
<dbReference type="Pfam" id="PF03724">
    <property type="entry name" value="META"/>
    <property type="match status" value="1"/>
</dbReference>
<dbReference type="PANTHER" id="PTHR35535">
    <property type="entry name" value="HEAT SHOCK PROTEIN HSLJ"/>
    <property type="match status" value="1"/>
</dbReference>
<gene>
    <name evidence="3" type="ORF">COV34_01710</name>
</gene>
<dbReference type="AlphaFoldDB" id="A0A2H0QWV7"/>
<evidence type="ECO:0000256" key="1">
    <source>
        <dbReference type="SAM" id="Phobius"/>
    </source>
</evidence>
<organism evidence="3 4">
    <name type="scientific">Candidatus Zambryskibacteria bacterium CG10_big_fil_rev_8_21_14_0_10_42_12</name>
    <dbReference type="NCBI Taxonomy" id="1975115"/>
    <lineage>
        <taxon>Bacteria</taxon>
        <taxon>Candidatus Zambryskiibacteriota</taxon>
    </lineage>
</organism>
<dbReference type="InterPro" id="IPR053147">
    <property type="entry name" value="Hsp_HslJ-like"/>
</dbReference>
<dbReference type="InterPro" id="IPR005184">
    <property type="entry name" value="DUF306_Meta_HslJ"/>
</dbReference>
<accession>A0A2H0QWV7</accession>
<feature type="transmembrane region" description="Helical" evidence="1">
    <location>
        <begin position="6"/>
        <end position="24"/>
    </location>
</feature>
<comment type="caution">
    <text evidence="3">The sequence shown here is derived from an EMBL/GenBank/DDBJ whole genome shotgun (WGS) entry which is preliminary data.</text>
</comment>
<feature type="domain" description="DUF306" evidence="2">
    <location>
        <begin position="197"/>
        <end position="289"/>
    </location>
</feature>
<evidence type="ECO:0000259" key="2">
    <source>
        <dbReference type="Pfam" id="PF03724"/>
    </source>
</evidence>
<dbReference type="PANTHER" id="PTHR35535:SF2">
    <property type="entry name" value="DUF306 DOMAIN-CONTAINING PROTEIN"/>
    <property type="match status" value="1"/>
</dbReference>
<evidence type="ECO:0000313" key="4">
    <source>
        <dbReference type="Proteomes" id="UP000231333"/>
    </source>
</evidence>
<protein>
    <recommendedName>
        <fullName evidence="2">DUF306 domain-containing protein</fullName>
    </recommendedName>
</protein>
<dbReference type="EMBL" id="PCXL01000011">
    <property type="protein sequence ID" value="PIR38304.1"/>
    <property type="molecule type" value="Genomic_DNA"/>
</dbReference>
<evidence type="ECO:0000313" key="3">
    <source>
        <dbReference type="EMBL" id="PIR38304.1"/>
    </source>
</evidence>
<keyword evidence="1" id="KW-0472">Membrane</keyword>
<dbReference type="Proteomes" id="UP000231333">
    <property type="component" value="Unassembled WGS sequence"/>
</dbReference>